<sequence length="60" mass="7211">MICIQQTDKIILKAKRYPHTWKLETPFESKQTRKAEAKQLHGYQRQFVIIESLNKCCQNF</sequence>
<gene>
    <name evidence="1" type="ORF">MC7420_6320</name>
</gene>
<dbReference type="Proteomes" id="UP000003835">
    <property type="component" value="Unassembled WGS sequence"/>
</dbReference>
<dbReference type="EMBL" id="DS989848">
    <property type="protein sequence ID" value="EDX75665.1"/>
    <property type="molecule type" value="Genomic_DNA"/>
</dbReference>
<evidence type="ECO:0000313" key="1">
    <source>
        <dbReference type="EMBL" id="EDX75665.1"/>
    </source>
</evidence>
<dbReference type="AlphaFoldDB" id="B4VQE1"/>
<evidence type="ECO:0000313" key="2">
    <source>
        <dbReference type="Proteomes" id="UP000003835"/>
    </source>
</evidence>
<accession>B4VQE1</accession>
<reference evidence="1 2" key="1">
    <citation type="submission" date="2008-07" db="EMBL/GenBank/DDBJ databases">
        <authorList>
            <person name="Tandeau de Marsac N."/>
            <person name="Ferriera S."/>
            <person name="Johnson J."/>
            <person name="Kravitz S."/>
            <person name="Beeson K."/>
            <person name="Sutton G."/>
            <person name="Rogers Y.-H."/>
            <person name="Friedman R."/>
            <person name="Frazier M."/>
            <person name="Venter J.C."/>
        </authorList>
    </citation>
    <scope>NUCLEOTIDE SEQUENCE [LARGE SCALE GENOMIC DNA]</scope>
    <source>
        <strain evidence="1 2">PCC 7420</strain>
    </source>
</reference>
<name>B4VQE1_9CYAN</name>
<dbReference type="STRING" id="118168.MC7420_6320"/>
<proteinExistence type="predicted"/>
<protein>
    <submittedName>
        <fullName evidence="1">Uncharacterized protein</fullName>
    </submittedName>
</protein>
<keyword evidence="2" id="KW-1185">Reference proteome</keyword>
<organism evidence="1 2">
    <name type="scientific">Coleofasciculus chthonoplastes PCC 7420</name>
    <dbReference type="NCBI Taxonomy" id="118168"/>
    <lineage>
        <taxon>Bacteria</taxon>
        <taxon>Bacillati</taxon>
        <taxon>Cyanobacteriota</taxon>
        <taxon>Cyanophyceae</taxon>
        <taxon>Coleofasciculales</taxon>
        <taxon>Coleofasciculaceae</taxon>
        <taxon>Coleofasciculus</taxon>
    </lineage>
</organism>
<dbReference type="HOGENOM" id="CLU_2933398_0_0_3"/>